<gene>
    <name evidence="4" type="ORF">ACFFIA_16845</name>
</gene>
<protein>
    <submittedName>
        <fullName evidence="4">SDR family NAD(P)-dependent oxidoreductase</fullName>
        <ecNumber evidence="4">1.-.-.-</ecNumber>
    </submittedName>
</protein>
<dbReference type="InterPro" id="IPR036291">
    <property type="entry name" value="NAD(P)-bd_dom_sf"/>
</dbReference>
<dbReference type="SUPFAM" id="SSF51735">
    <property type="entry name" value="NAD(P)-binding Rossmann-fold domains"/>
    <property type="match status" value="1"/>
</dbReference>
<dbReference type="InterPro" id="IPR002347">
    <property type="entry name" value="SDR_fam"/>
</dbReference>
<dbReference type="EMBL" id="JBHLUH010000030">
    <property type="protein sequence ID" value="MFC0529322.1"/>
    <property type="molecule type" value="Genomic_DNA"/>
</dbReference>
<dbReference type="PRINTS" id="PR00080">
    <property type="entry name" value="SDRFAMILY"/>
</dbReference>
<organism evidence="4 5">
    <name type="scientific">Phytohabitans kaempferiae</name>
    <dbReference type="NCBI Taxonomy" id="1620943"/>
    <lineage>
        <taxon>Bacteria</taxon>
        <taxon>Bacillati</taxon>
        <taxon>Actinomycetota</taxon>
        <taxon>Actinomycetes</taxon>
        <taxon>Micromonosporales</taxon>
        <taxon>Micromonosporaceae</taxon>
    </lineage>
</organism>
<dbReference type="PANTHER" id="PTHR44196">
    <property type="entry name" value="DEHYDROGENASE/REDUCTASE SDR FAMILY MEMBER 7B"/>
    <property type="match status" value="1"/>
</dbReference>
<sequence>MTAVVTGASGTIGGAIAQALAGAGHPVVAVGRDVRRLAALRDRVEADGGACATVVADVTEPGEWAAGLADRIAGESRLVLVNAAGVHGALGPVAETPAGEWTRVFGTNLFAAVAAVRALVPRMVAAGWGRVVNVSSAAGVAPAGPFNAPYATSKAALNRFTAHLAAEVAGTGVTAHAIHPGDVVSGMHGEIARMAAAEPRLAGYRAWAEATDAGGTDPEAAGRLVLRLLDDAYAEGHNGWFLWPDGDPRQPFRLT</sequence>
<dbReference type="GO" id="GO:0016491">
    <property type="term" value="F:oxidoreductase activity"/>
    <property type="evidence" value="ECO:0007669"/>
    <property type="project" value="UniProtKB-KW"/>
</dbReference>
<name>A0ABV6M464_9ACTN</name>
<dbReference type="InterPro" id="IPR020904">
    <property type="entry name" value="Sc_DH/Rdtase_CS"/>
</dbReference>
<dbReference type="PANTHER" id="PTHR44196:SF1">
    <property type="entry name" value="DEHYDROGENASE_REDUCTASE SDR FAMILY MEMBER 7B"/>
    <property type="match status" value="1"/>
</dbReference>
<dbReference type="EC" id="1.-.-.-" evidence="4"/>
<keyword evidence="5" id="KW-1185">Reference proteome</keyword>
<proteinExistence type="inferred from homology"/>
<evidence type="ECO:0000256" key="2">
    <source>
        <dbReference type="ARBA" id="ARBA00023002"/>
    </source>
</evidence>
<dbReference type="PRINTS" id="PR00081">
    <property type="entry name" value="GDHRDH"/>
</dbReference>
<dbReference type="RefSeq" id="WP_377251957.1">
    <property type="nucleotide sequence ID" value="NZ_JBHLUH010000030.1"/>
</dbReference>
<comment type="similarity">
    <text evidence="1 3">Belongs to the short-chain dehydrogenases/reductases (SDR) family.</text>
</comment>
<dbReference type="Pfam" id="PF00106">
    <property type="entry name" value="adh_short"/>
    <property type="match status" value="1"/>
</dbReference>
<accession>A0ABV6M464</accession>
<dbReference type="Gene3D" id="3.40.50.720">
    <property type="entry name" value="NAD(P)-binding Rossmann-like Domain"/>
    <property type="match status" value="1"/>
</dbReference>
<comment type="caution">
    <text evidence="4">The sequence shown here is derived from an EMBL/GenBank/DDBJ whole genome shotgun (WGS) entry which is preliminary data.</text>
</comment>
<evidence type="ECO:0000256" key="1">
    <source>
        <dbReference type="ARBA" id="ARBA00006484"/>
    </source>
</evidence>
<dbReference type="PROSITE" id="PS00061">
    <property type="entry name" value="ADH_SHORT"/>
    <property type="match status" value="1"/>
</dbReference>
<reference evidence="4 5" key="1">
    <citation type="submission" date="2024-09" db="EMBL/GenBank/DDBJ databases">
        <authorList>
            <person name="Sun Q."/>
            <person name="Mori K."/>
        </authorList>
    </citation>
    <scope>NUCLEOTIDE SEQUENCE [LARGE SCALE GENOMIC DNA]</scope>
    <source>
        <strain evidence="4 5">TBRC 3947</strain>
    </source>
</reference>
<dbReference type="CDD" id="cd05233">
    <property type="entry name" value="SDR_c"/>
    <property type="match status" value="1"/>
</dbReference>
<evidence type="ECO:0000313" key="4">
    <source>
        <dbReference type="EMBL" id="MFC0529322.1"/>
    </source>
</evidence>
<evidence type="ECO:0000256" key="3">
    <source>
        <dbReference type="RuleBase" id="RU000363"/>
    </source>
</evidence>
<keyword evidence="2 4" id="KW-0560">Oxidoreductase</keyword>
<evidence type="ECO:0000313" key="5">
    <source>
        <dbReference type="Proteomes" id="UP001589867"/>
    </source>
</evidence>
<dbReference type="Proteomes" id="UP001589867">
    <property type="component" value="Unassembled WGS sequence"/>
</dbReference>